<name>A0A084W9H2_ANOSI</name>
<gene>
    <name evidence="2" type="ORF">ZHAS_00014888</name>
</gene>
<feature type="region of interest" description="Disordered" evidence="1">
    <location>
        <begin position="50"/>
        <end position="105"/>
    </location>
</feature>
<dbReference type="AlphaFoldDB" id="A0A084W9H2"/>
<evidence type="ECO:0000256" key="1">
    <source>
        <dbReference type="SAM" id="MobiDB-lite"/>
    </source>
</evidence>
<keyword evidence="4" id="KW-1185">Reference proteome</keyword>
<dbReference type="EMBL" id="KE525323">
    <property type="protein sequence ID" value="KFB46866.1"/>
    <property type="molecule type" value="Genomic_DNA"/>
</dbReference>
<dbReference type="EnsemblMetazoa" id="ASIC014888-RA">
    <property type="protein sequence ID" value="ASIC014888-PA"/>
    <property type="gene ID" value="ASIC014888"/>
</dbReference>
<reference evidence="2 4" key="1">
    <citation type="journal article" date="2014" name="BMC Genomics">
        <title>Genome sequence of Anopheles sinensis provides insight into genetics basis of mosquito competence for malaria parasites.</title>
        <authorList>
            <person name="Zhou D."/>
            <person name="Zhang D."/>
            <person name="Ding G."/>
            <person name="Shi L."/>
            <person name="Hou Q."/>
            <person name="Ye Y."/>
            <person name="Xu Y."/>
            <person name="Zhou H."/>
            <person name="Xiong C."/>
            <person name="Li S."/>
            <person name="Yu J."/>
            <person name="Hong S."/>
            <person name="Yu X."/>
            <person name="Zou P."/>
            <person name="Chen C."/>
            <person name="Chang X."/>
            <person name="Wang W."/>
            <person name="Lv Y."/>
            <person name="Sun Y."/>
            <person name="Ma L."/>
            <person name="Shen B."/>
            <person name="Zhu C."/>
        </authorList>
    </citation>
    <scope>NUCLEOTIDE SEQUENCE [LARGE SCALE GENOMIC DNA]</scope>
</reference>
<dbReference type="VEuPathDB" id="VectorBase:ASIC014888"/>
<accession>A0A084W9H2</accession>
<reference evidence="3" key="2">
    <citation type="submission" date="2020-05" db="UniProtKB">
        <authorList>
            <consortium name="EnsemblMetazoa"/>
        </authorList>
    </citation>
    <scope>IDENTIFICATION</scope>
</reference>
<protein>
    <submittedName>
        <fullName evidence="2 3">Uncharacterized protein</fullName>
    </submittedName>
</protein>
<proteinExistence type="predicted"/>
<organism evidence="2">
    <name type="scientific">Anopheles sinensis</name>
    <name type="common">Mosquito</name>
    <dbReference type="NCBI Taxonomy" id="74873"/>
    <lineage>
        <taxon>Eukaryota</taxon>
        <taxon>Metazoa</taxon>
        <taxon>Ecdysozoa</taxon>
        <taxon>Arthropoda</taxon>
        <taxon>Hexapoda</taxon>
        <taxon>Insecta</taxon>
        <taxon>Pterygota</taxon>
        <taxon>Neoptera</taxon>
        <taxon>Endopterygota</taxon>
        <taxon>Diptera</taxon>
        <taxon>Nematocera</taxon>
        <taxon>Culicoidea</taxon>
        <taxon>Culicidae</taxon>
        <taxon>Anophelinae</taxon>
        <taxon>Anopheles</taxon>
    </lineage>
</organism>
<dbReference type="EMBL" id="ATLV01021788">
    <property type="status" value="NOT_ANNOTATED_CDS"/>
    <property type="molecule type" value="Genomic_DNA"/>
</dbReference>
<evidence type="ECO:0000313" key="3">
    <source>
        <dbReference type="EnsemblMetazoa" id="ASIC014888-PA"/>
    </source>
</evidence>
<evidence type="ECO:0000313" key="2">
    <source>
        <dbReference type="EMBL" id="KFB46866.1"/>
    </source>
</evidence>
<dbReference type="Proteomes" id="UP000030765">
    <property type="component" value="Unassembled WGS sequence"/>
</dbReference>
<evidence type="ECO:0000313" key="4">
    <source>
        <dbReference type="Proteomes" id="UP000030765"/>
    </source>
</evidence>
<sequence length="105" mass="11109">MANRGVVFEAISHPPRAGLTFSEPILSIRAVYLVAHNRVRIDGHYIGRHDVDGIGHGAGEGEDAVTTGKPTAISRQSAAASGRLDDFNEANNSRSAQDSRKQGAS</sequence>